<feature type="transmembrane region" description="Helical" evidence="7">
    <location>
        <begin position="102"/>
        <end position="121"/>
    </location>
</feature>
<dbReference type="AlphaFoldDB" id="A0A3D9LGL3"/>
<keyword evidence="4 7" id="KW-0812">Transmembrane</keyword>
<dbReference type="SUPFAM" id="SSF161098">
    <property type="entry name" value="MetI-like"/>
    <property type="match status" value="1"/>
</dbReference>
<dbReference type="GO" id="GO:0010438">
    <property type="term" value="P:cellular response to sulfur starvation"/>
    <property type="evidence" value="ECO:0007669"/>
    <property type="project" value="TreeGrafter"/>
</dbReference>
<evidence type="ECO:0000256" key="6">
    <source>
        <dbReference type="ARBA" id="ARBA00023136"/>
    </source>
</evidence>
<evidence type="ECO:0000256" key="5">
    <source>
        <dbReference type="ARBA" id="ARBA00022989"/>
    </source>
</evidence>
<feature type="transmembrane region" description="Helical" evidence="7">
    <location>
        <begin position="68"/>
        <end position="90"/>
    </location>
</feature>
<evidence type="ECO:0000256" key="4">
    <source>
        <dbReference type="ARBA" id="ARBA00022692"/>
    </source>
</evidence>
<gene>
    <name evidence="9" type="ORF">C8E99_2060</name>
</gene>
<keyword evidence="2 7" id="KW-0813">Transport</keyword>
<keyword evidence="3" id="KW-1003">Cell membrane</keyword>
<evidence type="ECO:0000256" key="1">
    <source>
        <dbReference type="ARBA" id="ARBA00004651"/>
    </source>
</evidence>
<keyword evidence="5 7" id="KW-1133">Transmembrane helix</keyword>
<comment type="caution">
    <text evidence="9">The sequence shown here is derived from an EMBL/GenBank/DDBJ whole genome shotgun (WGS) entry which is preliminary data.</text>
</comment>
<proteinExistence type="inferred from homology"/>
<dbReference type="EMBL" id="QREH01000001">
    <property type="protein sequence ID" value="REE04233.1"/>
    <property type="molecule type" value="Genomic_DNA"/>
</dbReference>
<keyword evidence="10" id="KW-1185">Reference proteome</keyword>
<dbReference type="Gene3D" id="1.10.3720.10">
    <property type="entry name" value="MetI-like"/>
    <property type="match status" value="1"/>
</dbReference>
<reference evidence="9 10" key="1">
    <citation type="submission" date="2018-07" db="EMBL/GenBank/DDBJ databases">
        <title>Sequencing the genomes of 1000 actinobacteria strains.</title>
        <authorList>
            <person name="Klenk H.-P."/>
        </authorList>
    </citation>
    <scope>NUCLEOTIDE SEQUENCE [LARGE SCALE GENOMIC DNA]</scope>
    <source>
        <strain evidence="9 10">DSM 14442</strain>
    </source>
</reference>
<comment type="similarity">
    <text evidence="7">Belongs to the binding-protein-dependent transport system permease family.</text>
</comment>
<dbReference type="OrthoDB" id="3173654at2"/>
<evidence type="ECO:0000256" key="3">
    <source>
        <dbReference type="ARBA" id="ARBA00022475"/>
    </source>
</evidence>
<dbReference type="InterPro" id="IPR035906">
    <property type="entry name" value="MetI-like_sf"/>
</dbReference>
<evidence type="ECO:0000313" key="10">
    <source>
        <dbReference type="Proteomes" id="UP000256727"/>
    </source>
</evidence>
<dbReference type="RefSeq" id="WP_115932203.1">
    <property type="nucleotide sequence ID" value="NZ_QREH01000001.1"/>
</dbReference>
<feature type="transmembrane region" description="Helical" evidence="7">
    <location>
        <begin position="218"/>
        <end position="243"/>
    </location>
</feature>
<evidence type="ECO:0000256" key="2">
    <source>
        <dbReference type="ARBA" id="ARBA00022448"/>
    </source>
</evidence>
<feature type="domain" description="ABC transmembrane type-1" evidence="8">
    <location>
        <begin position="65"/>
        <end position="241"/>
    </location>
</feature>
<feature type="transmembrane region" description="Helical" evidence="7">
    <location>
        <begin position="127"/>
        <end position="150"/>
    </location>
</feature>
<protein>
    <submittedName>
        <fullName evidence="9">ABC-type nitrate/sulfonate/bicarbonate transport system permease component</fullName>
    </submittedName>
</protein>
<organism evidence="9 10">
    <name type="scientific">Citricoccus muralis</name>
    <dbReference type="NCBI Taxonomy" id="169134"/>
    <lineage>
        <taxon>Bacteria</taxon>
        <taxon>Bacillati</taxon>
        <taxon>Actinomycetota</taxon>
        <taxon>Actinomycetes</taxon>
        <taxon>Micrococcales</taxon>
        <taxon>Micrococcaceae</taxon>
        <taxon>Citricoccus</taxon>
    </lineage>
</organism>
<dbReference type="GO" id="GO:0005886">
    <property type="term" value="C:plasma membrane"/>
    <property type="evidence" value="ECO:0007669"/>
    <property type="project" value="UniProtKB-SubCell"/>
</dbReference>
<dbReference type="PANTHER" id="PTHR30151">
    <property type="entry name" value="ALKANE SULFONATE ABC TRANSPORTER-RELATED, MEMBRANE SUBUNIT"/>
    <property type="match status" value="1"/>
</dbReference>
<evidence type="ECO:0000259" key="8">
    <source>
        <dbReference type="PROSITE" id="PS50928"/>
    </source>
</evidence>
<dbReference type="PROSITE" id="PS50928">
    <property type="entry name" value="ABC_TM1"/>
    <property type="match status" value="1"/>
</dbReference>
<keyword evidence="6 7" id="KW-0472">Membrane</keyword>
<dbReference type="InterPro" id="IPR000515">
    <property type="entry name" value="MetI-like"/>
</dbReference>
<sequence>MGTKRYSPLMSVLLQAWLPVTLILLWFAVSANSTSAFWPPLTEILATMGEWASSGGLWRDALFSFGNYFLALLVSLVVGLALGTAIGLMPRVGLILDPYLDFFRSLPNVVFVPIIILTLGIGREPKVFLIFIACVWPILLNCIVGVRSIQPAIFEASRAYRIPLRLQIPKVVLAGALPQIAVGVRLAITIGIVMLVVSEMYGATEGVGYFILQSGQRFQLAAAWAGTLLVGIIGWVFTSLYAIAEHRLLQWNREQDAGPTTRTRKGARA</sequence>
<dbReference type="CDD" id="cd06261">
    <property type="entry name" value="TM_PBP2"/>
    <property type="match status" value="1"/>
</dbReference>
<dbReference type="Pfam" id="PF00528">
    <property type="entry name" value="BPD_transp_1"/>
    <property type="match status" value="1"/>
</dbReference>
<dbReference type="GO" id="GO:0055085">
    <property type="term" value="P:transmembrane transport"/>
    <property type="evidence" value="ECO:0007669"/>
    <property type="project" value="InterPro"/>
</dbReference>
<dbReference type="Proteomes" id="UP000256727">
    <property type="component" value="Unassembled WGS sequence"/>
</dbReference>
<evidence type="ECO:0000313" key="9">
    <source>
        <dbReference type="EMBL" id="REE04233.1"/>
    </source>
</evidence>
<comment type="subcellular location">
    <subcellularLocation>
        <location evidence="1 7">Cell membrane</location>
        <topology evidence="1 7">Multi-pass membrane protein</topology>
    </subcellularLocation>
</comment>
<dbReference type="PANTHER" id="PTHR30151:SF25">
    <property type="entry name" value="TAURINE TRANSPORT SYSTEM PERMEASE PROTEIN TAUC"/>
    <property type="match status" value="1"/>
</dbReference>
<name>A0A3D9LGL3_9MICC</name>
<accession>A0A3D9LGL3</accession>
<feature type="transmembrane region" description="Helical" evidence="7">
    <location>
        <begin position="171"/>
        <end position="198"/>
    </location>
</feature>
<evidence type="ECO:0000256" key="7">
    <source>
        <dbReference type="RuleBase" id="RU363032"/>
    </source>
</evidence>